<comment type="caution">
    <text evidence="2">Lacks conserved residue(s) required for the propagation of feature annotation.</text>
</comment>
<evidence type="ECO:0000256" key="1">
    <source>
        <dbReference type="ARBA" id="ARBA00022553"/>
    </source>
</evidence>
<sequence length="240" mass="26917">MSRKILIAIPEEDFLDRVEGFFGREEFILVRARDGEQAWRLIEEEDPVLAFVSLHLPPDGGDVFCRRIKKDFLLRHTRLILLVQASEEDSERCRESGADAIVSLPADWTTLLDSSRRLLNLPDPGRLAPRAPLSVPLRYRRLPAGDFECGTTANVSTGGLFLQGDVLYPRDSRLEVVLDLTAYGGPLLSVTARVAWVNHPEWLRKPQFPCGMGLELLDLSLHDLARLEALVSQYLSSPSS</sequence>
<dbReference type="PROSITE" id="PS50110">
    <property type="entry name" value="RESPONSE_REGULATORY"/>
    <property type="match status" value="1"/>
</dbReference>
<protein>
    <submittedName>
        <fullName evidence="4">PilZ domain-containing protein</fullName>
    </submittedName>
</protein>
<keyword evidence="1" id="KW-0597">Phosphoprotein</keyword>
<feature type="domain" description="Response regulatory" evidence="3">
    <location>
        <begin position="4"/>
        <end position="119"/>
    </location>
</feature>
<dbReference type="Gene3D" id="3.40.50.2300">
    <property type="match status" value="1"/>
</dbReference>
<dbReference type="Proteomes" id="UP001060414">
    <property type="component" value="Chromosome"/>
</dbReference>
<dbReference type="InterPro" id="IPR009875">
    <property type="entry name" value="PilZ_domain"/>
</dbReference>
<evidence type="ECO:0000256" key="2">
    <source>
        <dbReference type="PROSITE-ProRule" id="PRU00169"/>
    </source>
</evidence>
<dbReference type="PANTHER" id="PTHR44591:SF3">
    <property type="entry name" value="RESPONSE REGULATORY DOMAIN-CONTAINING PROTEIN"/>
    <property type="match status" value="1"/>
</dbReference>
<dbReference type="InterPro" id="IPR011006">
    <property type="entry name" value="CheY-like_superfamily"/>
</dbReference>
<dbReference type="SUPFAM" id="SSF52172">
    <property type="entry name" value="CheY-like"/>
    <property type="match status" value="1"/>
</dbReference>
<dbReference type="RefSeq" id="WP_260749602.1">
    <property type="nucleotide sequence ID" value="NZ_CP092109.1"/>
</dbReference>
<gene>
    <name evidence="4" type="ORF">L9S41_07525</name>
</gene>
<proteinExistence type="predicted"/>
<dbReference type="InterPro" id="IPR050595">
    <property type="entry name" value="Bact_response_regulator"/>
</dbReference>
<dbReference type="InterPro" id="IPR001789">
    <property type="entry name" value="Sig_transdc_resp-reg_receiver"/>
</dbReference>
<accession>A0ABY5ZUA5</accession>
<dbReference type="SUPFAM" id="SSF141371">
    <property type="entry name" value="PilZ domain-like"/>
    <property type="match status" value="1"/>
</dbReference>
<reference evidence="4" key="1">
    <citation type="journal article" date="2022" name="Environ. Microbiol.">
        <title>Geoalkalibacter halelectricus SAP #1 sp. nov. possessing extracellular electron transfer and mineral#reducing capabilities from a haloalkaline environment.</title>
        <authorList>
            <person name="Yadav S."/>
            <person name="Singh R."/>
            <person name="Sundharam S.S."/>
            <person name="Chaudhary S."/>
            <person name="Krishnamurthi S."/>
            <person name="Patil S.A."/>
        </authorList>
    </citation>
    <scope>NUCLEOTIDE SEQUENCE</scope>
    <source>
        <strain evidence="4">SAP-1</strain>
    </source>
</reference>
<name>A0ABY5ZUA5_9BACT</name>
<dbReference type="PANTHER" id="PTHR44591">
    <property type="entry name" value="STRESS RESPONSE REGULATOR PROTEIN 1"/>
    <property type="match status" value="1"/>
</dbReference>
<dbReference type="Pfam" id="PF07238">
    <property type="entry name" value="PilZ"/>
    <property type="match status" value="1"/>
</dbReference>
<evidence type="ECO:0000259" key="3">
    <source>
        <dbReference type="PROSITE" id="PS50110"/>
    </source>
</evidence>
<dbReference type="CDD" id="cd00156">
    <property type="entry name" value="REC"/>
    <property type="match status" value="1"/>
</dbReference>
<keyword evidence="5" id="KW-1185">Reference proteome</keyword>
<dbReference type="Gene3D" id="2.40.10.220">
    <property type="entry name" value="predicted glycosyltransferase like domains"/>
    <property type="match status" value="1"/>
</dbReference>
<dbReference type="SMART" id="SM00448">
    <property type="entry name" value="REC"/>
    <property type="match status" value="1"/>
</dbReference>
<organism evidence="4 5">
    <name type="scientific">Geoalkalibacter halelectricus</name>
    <dbReference type="NCBI Taxonomy" id="2847045"/>
    <lineage>
        <taxon>Bacteria</taxon>
        <taxon>Pseudomonadati</taxon>
        <taxon>Thermodesulfobacteriota</taxon>
        <taxon>Desulfuromonadia</taxon>
        <taxon>Desulfuromonadales</taxon>
        <taxon>Geoalkalibacteraceae</taxon>
        <taxon>Geoalkalibacter</taxon>
    </lineage>
</organism>
<evidence type="ECO:0000313" key="4">
    <source>
        <dbReference type="EMBL" id="UWZ81229.1"/>
    </source>
</evidence>
<evidence type="ECO:0000313" key="5">
    <source>
        <dbReference type="Proteomes" id="UP001060414"/>
    </source>
</evidence>
<dbReference type="EMBL" id="CP092109">
    <property type="protein sequence ID" value="UWZ81229.1"/>
    <property type="molecule type" value="Genomic_DNA"/>
</dbReference>